<dbReference type="AlphaFoldDB" id="Q0CSA5"/>
<name>Q0CSA5_ASPTN</name>
<feature type="region of interest" description="Disordered" evidence="1">
    <location>
        <begin position="275"/>
        <end position="303"/>
    </location>
</feature>
<evidence type="ECO:0000256" key="1">
    <source>
        <dbReference type="SAM" id="MobiDB-lite"/>
    </source>
</evidence>
<protein>
    <submittedName>
        <fullName evidence="2">Uncharacterized protein</fullName>
    </submittedName>
</protein>
<proteinExistence type="predicted"/>
<accession>Q0CSA5</accession>
<dbReference type="OrthoDB" id="2980193at2759"/>
<gene>
    <name evidence="2" type="ORF">ATEG_03429</name>
</gene>
<dbReference type="GeneID" id="4317821"/>
<dbReference type="InterPro" id="IPR036770">
    <property type="entry name" value="Ankyrin_rpt-contain_sf"/>
</dbReference>
<sequence>MADYSVEWTRGCHFHFQLNLPRQRKYRVSVLETARKEGITHPVCPLTEAELDERRHGLSHFWTEPVVPGQGLRMPRPLTSLEVAAELGNTEMIDILRMAGAEESAWLKTAASVTEQDVGRLFDIYDEDNVPFSALSTSSPVHEAMAAGRVMMLRHLLDTCGYSPNYCPRAAPTVALPPLSYAISRCDLSDPGVQRCLVDLLSHPQLNPNLRTPIFNVHALHFATAHHDPELLRWLAGFMPGGLGAAGTTALGHSLLHGRPKHSLIRTLDVRWRPHYRPSRSKTPSEPSALNPQPMTESQQQAQKATVQVLLDWGGCEVGAQDVDGNMALHYLAGTLNIDVATITLVPKNASMVLET</sequence>
<evidence type="ECO:0000313" key="3">
    <source>
        <dbReference type="Proteomes" id="UP000007963"/>
    </source>
</evidence>
<dbReference type="OMA" id="ENATNCH"/>
<dbReference type="Proteomes" id="UP000007963">
    <property type="component" value="Unassembled WGS sequence"/>
</dbReference>
<dbReference type="eggNOG" id="ENOG502S47Z">
    <property type="taxonomic scope" value="Eukaryota"/>
</dbReference>
<organism evidence="2 3">
    <name type="scientific">Aspergillus terreus (strain NIH 2624 / FGSC A1156)</name>
    <dbReference type="NCBI Taxonomy" id="341663"/>
    <lineage>
        <taxon>Eukaryota</taxon>
        <taxon>Fungi</taxon>
        <taxon>Dikarya</taxon>
        <taxon>Ascomycota</taxon>
        <taxon>Pezizomycotina</taxon>
        <taxon>Eurotiomycetes</taxon>
        <taxon>Eurotiomycetidae</taxon>
        <taxon>Eurotiales</taxon>
        <taxon>Aspergillaceae</taxon>
        <taxon>Aspergillus</taxon>
        <taxon>Aspergillus subgen. Circumdati</taxon>
    </lineage>
</organism>
<dbReference type="VEuPathDB" id="FungiDB:ATEG_03429"/>
<dbReference type="RefSeq" id="XP_001212607.1">
    <property type="nucleotide sequence ID" value="XM_001212607.1"/>
</dbReference>
<dbReference type="HOGENOM" id="CLU_042678_0_0_1"/>
<dbReference type="Gene3D" id="1.25.40.20">
    <property type="entry name" value="Ankyrin repeat-containing domain"/>
    <property type="match status" value="1"/>
</dbReference>
<dbReference type="EMBL" id="CH476597">
    <property type="protein sequence ID" value="EAU36703.1"/>
    <property type="molecule type" value="Genomic_DNA"/>
</dbReference>
<reference evidence="3" key="1">
    <citation type="submission" date="2005-09" db="EMBL/GenBank/DDBJ databases">
        <title>Annotation of the Aspergillus terreus NIH2624 genome.</title>
        <authorList>
            <person name="Birren B.W."/>
            <person name="Lander E.S."/>
            <person name="Galagan J.E."/>
            <person name="Nusbaum C."/>
            <person name="Devon K."/>
            <person name="Henn M."/>
            <person name="Ma L.-J."/>
            <person name="Jaffe D.B."/>
            <person name="Butler J."/>
            <person name="Alvarez P."/>
            <person name="Gnerre S."/>
            <person name="Grabherr M."/>
            <person name="Kleber M."/>
            <person name="Mauceli E.W."/>
            <person name="Brockman W."/>
            <person name="Rounsley S."/>
            <person name="Young S.K."/>
            <person name="LaButti K."/>
            <person name="Pushparaj V."/>
            <person name="DeCaprio D."/>
            <person name="Crawford M."/>
            <person name="Koehrsen M."/>
            <person name="Engels R."/>
            <person name="Montgomery P."/>
            <person name="Pearson M."/>
            <person name="Howarth C."/>
            <person name="Larson L."/>
            <person name="Luoma S."/>
            <person name="White J."/>
            <person name="Alvarado L."/>
            <person name="Kodira C.D."/>
            <person name="Zeng Q."/>
            <person name="Oleary S."/>
            <person name="Yandava C."/>
            <person name="Denning D.W."/>
            <person name="Nierman W.C."/>
            <person name="Milne T."/>
            <person name="Madden K."/>
        </authorList>
    </citation>
    <scope>NUCLEOTIDE SEQUENCE [LARGE SCALE GENOMIC DNA]</scope>
    <source>
        <strain evidence="3">NIH 2624 / FGSC A1156</strain>
    </source>
</reference>
<dbReference type="SUPFAM" id="SSF48403">
    <property type="entry name" value="Ankyrin repeat"/>
    <property type="match status" value="1"/>
</dbReference>
<evidence type="ECO:0000313" key="2">
    <source>
        <dbReference type="EMBL" id="EAU36703.1"/>
    </source>
</evidence>
<dbReference type="STRING" id="341663.Q0CSA5"/>
<feature type="compositionally biased region" description="Polar residues" evidence="1">
    <location>
        <begin position="281"/>
        <end position="303"/>
    </location>
</feature>